<dbReference type="InterPro" id="IPR002938">
    <property type="entry name" value="FAD-bd"/>
</dbReference>
<dbReference type="PANTHER" id="PTHR43476:SF4">
    <property type="entry name" value="BLR0106 PROTEIN"/>
    <property type="match status" value="1"/>
</dbReference>
<evidence type="ECO:0000313" key="8">
    <source>
        <dbReference type="Proteomes" id="UP000019471"/>
    </source>
</evidence>
<dbReference type="STRING" id="1182543.W9W4G1"/>
<dbReference type="HOGENOM" id="CLU_009665_2_2_1"/>
<dbReference type="Proteomes" id="UP000019471">
    <property type="component" value="Unassembled WGS sequence"/>
</dbReference>
<feature type="domain" description="FAD-binding" evidence="6">
    <location>
        <begin position="6"/>
        <end position="342"/>
    </location>
</feature>
<dbReference type="Gene3D" id="3.30.70.2450">
    <property type="match status" value="1"/>
</dbReference>
<dbReference type="PANTHER" id="PTHR43476">
    <property type="entry name" value="3-(3-HYDROXY-PHENYL)PROPIONATE/3-HYDROXYCINNAMIC ACID HYDROXYLASE"/>
    <property type="match status" value="1"/>
</dbReference>
<keyword evidence="3" id="KW-0560">Oxidoreductase</keyword>
<reference evidence="7 8" key="1">
    <citation type="submission" date="2013-03" db="EMBL/GenBank/DDBJ databases">
        <title>The Genome Sequence of Cladophialophora psammophila CBS 110553.</title>
        <authorList>
            <consortium name="The Broad Institute Genomics Platform"/>
            <person name="Cuomo C."/>
            <person name="de Hoog S."/>
            <person name="Gorbushina A."/>
            <person name="Walker B."/>
            <person name="Young S.K."/>
            <person name="Zeng Q."/>
            <person name="Gargeya S."/>
            <person name="Fitzgerald M."/>
            <person name="Haas B."/>
            <person name="Abouelleil A."/>
            <person name="Allen A.W."/>
            <person name="Alvarado L."/>
            <person name="Arachchi H.M."/>
            <person name="Berlin A.M."/>
            <person name="Chapman S.B."/>
            <person name="Gainer-Dewar J."/>
            <person name="Goldberg J."/>
            <person name="Griggs A."/>
            <person name="Gujja S."/>
            <person name="Hansen M."/>
            <person name="Howarth C."/>
            <person name="Imamovic A."/>
            <person name="Ireland A."/>
            <person name="Larimer J."/>
            <person name="McCowan C."/>
            <person name="Murphy C."/>
            <person name="Pearson M."/>
            <person name="Poon T.W."/>
            <person name="Priest M."/>
            <person name="Roberts A."/>
            <person name="Saif S."/>
            <person name="Shea T."/>
            <person name="Sisk P."/>
            <person name="Sykes S."/>
            <person name="Wortman J."/>
            <person name="Nusbaum C."/>
            <person name="Birren B."/>
        </authorList>
    </citation>
    <scope>NUCLEOTIDE SEQUENCE [LARGE SCALE GENOMIC DNA]</scope>
    <source>
        <strain evidence="7 8">CBS 110553</strain>
    </source>
</reference>
<dbReference type="OrthoDB" id="10016252at2759"/>
<sequence>MAHTPKVVVAGAGPAGLLLALLLAREGVQVTVLEANHSIDTRPRALLYGPAAAQVIRRAGIVNKVLERGFFIRSMAWRKLGGEKITEITGMDTLDIPDRMMAYPLNLLAELILEALVPLPNATVLWNHRVTAVSQDEGQAWVEAETHGGTVKLGGDFVVGCDGARSGVRKALFGRNFRGYTWDKLIVTTNVYYDLDKYDWSDLQWTLHPDNWFVSMRITKDGLWRVAYGEDASLTPEQLRERLPQRFRSILPGSPTPDQYRLANFAWFRMHQRCVDRMRVGRIMLAGDAAHLCNPMGGLGLTGGIADVGSLTDCLLGIFSGKAGLDILDKYDRVRREIYNGIIDPLSTVNMNRMSTDGETALETDHFLQMAQQAGKDCESAAEFMMQDLALGADMTRFYNQPETRL</sequence>
<proteinExistence type="predicted"/>
<protein>
    <recommendedName>
        <fullName evidence="6">FAD-binding domain-containing protein</fullName>
    </recommendedName>
</protein>
<evidence type="ECO:0000259" key="6">
    <source>
        <dbReference type="Pfam" id="PF01494"/>
    </source>
</evidence>
<keyword evidence="5" id="KW-0732">Signal</keyword>
<dbReference type="GO" id="GO:0071949">
    <property type="term" value="F:FAD binding"/>
    <property type="evidence" value="ECO:0007669"/>
    <property type="project" value="InterPro"/>
</dbReference>
<dbReference type="eggNOG" id="KOG2614">
    <property type="taxonomic scope" value="Eukaryota"/>
</dbReference>
<evidence type="ECO:0000313" key="7">
    <source>
        <dbReference type="EMBL" id="EXJ59421.1"/>
    </source>
</evidence>
<evidence type="ECO:0000256" key="2">
    <source>
        <dbReference type="ARBA" id="ARBA00022827"/>
    </source>
</evidence>
<feature type="signal peptide" evidence="5">
    <location>
        <begin position="1"/>
        <end position="20"/>
    </location>
</feature>
<dbReference type="AlphaFoldDB" id="W9W4G1"/>
<dbReference type="SUPFAM" id="SSF51905">
    <property type="entry name" value="FAD/NAD(P)-binding domain"/>
    <property type="match status" value="1"/>
</dbReference>
<name>W9W4G1_9EURO</name>
<keyword evidence="2" id="KW-0274">FAD</keyword>
<feature type="chain" id="PRO_5004933373" description="FAD-binding domain-containing protein" evidence="5">
    <location>
        <begin position="21"/>
        <end position="406"/>
    </location>
</feature>
<keyword evidence="1" id="KW-0285">Flavoprotein</keyword>
<organism evidence="7 8">
    <name type="scientific">Cladophialophora psammophila CBS 110553</name>
    <dbReference type="NCBI Taxonomy" id="1182543"/>
    <lineage>
        <taxon>Eukaryota</taxon>
        <taxon>Fungi</taxon>
        <taxon>Dikarya</taxon>
        <taxon>Ascomycota</taxon>
        <taxon>Pezizomycotina</taxon>
        <taxon>Eurotiomycetes</taxon>
        <taxon>Chaetothyriomycetidae</taxon>
        <taxon>Chaetothyriales</taxon>
        <taxon>Herpotrichiellaceae</taxon>
        <taxon>Cladophialophora</taxon>
    </lineage>
</organism>
<evidence type="ECO:0000256" key="1">
    <source>
        <dbReference type="ARBA" id="ARBA00022630"/>
    </source>
</evidence>
<dbReference type="InterPro" id="IPR050631">
    <property type="entry name" value="PheA/TfdB_FAD_monoxygenase"/>
</dbReference>
<dbReference type="RefSeq" id="XP_007751061.1">
    <property type="nucleotide sequence ID" value="XM_007752871.1"/>
</dbReference>
<evidence type="ECO:0000256" key="4">
    <source>
        <dbReference type="ARBA" id="ARBA00023027"/>
    </source>
</evidence>
<dbReference type="GO" id="GO:0016491">
    <property type="term" value="F:oxidoreductase activity"/>
    <property type="evidence" value="ECO:0007669"/>
    <property type="project" value="UniProtKB-KW"/>
</dbReference>
<dbReference type="Pfam" id="PF01494">
    <property type="entry name" value="FAD_binding_3"/>
    <property type="match status" value="1"/>
</dbReference>
<dbReference type="InterPro" id="IPR036188">
    <property type="entry name" value="FAD/NAD-bd_sf"/>
</dbReference>
<dbReference type="GeneID" id="19196988"/>
<dbReference type="Gene3D" id="3.50.50.60">
    <property type="entry name" value="FAD/NAD(P)-binding domain"/>
    <property type="match status" value="1"/>
</dbReference>
<gene>
    <name evidence="7" type="ORF">A1O5_12302</name>
</gene>
<evidence type="ECO:0000256" key="3">
    <source>
        <dbReference type="ARBA" id="ARBA00023002"/>
    </source>
</evidence>
<keyword evidence="4" id="KW-0520">NAD</keyword>
<keyword evidence="8" id="KW-1185">Reference proteome</keyword>
<evidence type="ECO:0000256" key="5">
    <source>
        <dbReference type="SAM" id="SignalP"/>
    </source>
</evidence>
<dbReference type="PRINTS" id="PR00420">
    <property type="entry name" value="RNGMNOXGNASE"/>
</dbReference>
<accession>W9W4G1</accession>
<comment type="caution">
    <text evidence="7">The sequence shown here is derived from an EMBL/GenBank/DDBJ whole genome shotgun (WGS) entry which is preliminary data.</text>
</comment>
<dbReference type="EMBL" id="AMGX01000032">
    <property type="protein sequence ID" value="EXJ59421.1"/>
    <property type="molecule type" value="Genomic_DNA"/>
</dbReference>